<dbReference type="AlphaFoldDB" id="A0AAV2E072"/>
<sequence length="178" mass="19664">MDESPNHPHGGRQLFVPSCSGSNNDICRCGADSRSVRLVSSGGKKPVKDSGMPPGLYSNDQVSLWGEACTGPIIQVISPPNFEKLLSKDRFAVSLCPTKATLTLVPLGGRDGGHSIRLYLVWGNETREEMKKRSRGWRLQLHQVHEPSSPATPPARDLRLHLKDENLNFKEVLAWIET</sequence>
<dbReference type="Proteomes" id="UP001497516">
    <property type="component" value="Chromosome 3"/>
</dbReference>
<accession>A0AAV2E072</accession>
<evidence type="ECO:0000313" key="1">
    <source>
        <dbReference type="EMBL" id="CAL1379139.1"/>
    </source>
</evidence>
<proteinExistence type="predicted"/>
<name>A0AAV2E072_9ROSI</name>
<gene>
    <name evidence="1" type="ORF">LTRI10_LOCUS20679</name>
</gene>
<evidence type="ECO:0000313" key="2">
    <source>
        <dbReference type="Proteomes" id="UP001497516"/>
    </source>
</evidence>
<reference evidence="1 2" key="1">
    <citation type="submission" date="2024-04" db="EMBL/GenBank/DDBJ databases">
        <authorList>
            <person name="Fracassetti M."/>
        </authorList>
    </citation>
    <scope>NUCLEOTIDE SEQUENCE [LARGE SCALE GENOMIC DNA]</scope>
</reference>
<dbReference type="EMBL" id="OZ034816">
    <property type="protein sequence ID" value="CAL1379139.1"/>
    <property type="molecule type" value="Genomic_DNA"/>
</dbReference>
<organism evidence="1 2">
    <name type="scientific">Linum trigynum</name>
    <dbReference type="NCBI Taxonomy" id="586398"/>
    <lineage>
        <taxon>Eukaryota</taxon>
        <taxon>Viridiplantae</taxon>
        <taxon>Streptophyta</taxon>
        <taxon>Embryophyta</taxon>
        <taxon>Tracheophyta</taxon>
        <taxon>Spermatophyta</taxon>
        <taxon>Magnoliopsida</taxon>
        <taxon>eudicotyledons</taxon>
        <taxon>Gunneridae</taxon>
        <taxon>Pentapetalae</taxon>
        <taxon>rosids</taxon>
        <taxon>fabids</taxon>
        <taxon>Malpighiales</taxon>
        <taxon>Linaceae</taxon>
        <taxon>Linum</taxon>
    </lineage>
</organism>
<keyword evidence="2" id="KW-1185">Reference proteome</keyword>
<protein>
    <submittedName>
        <fullName evidence="1">Uncharacterized protein</fullName>
    </submittedName>
</protein>